<feature type="binding site" evidence="6">
    <location>
        <position position="790"/>
    </location>
    <ligand>
        <name>AMP</name>
        <dbReference type="ChEBI" id="CHEBI:456215"/>
    </ligand>
</feature>
<dbReference type="Pfam" id="PF01590">
    <property type="entry name" value="GAF"/>
    <property type="match status" value="2"/>
</dbReference>
<feature type="active site" description="Proton donor" evidence="5">
    <location>
        <position position="641"/>
    </location>
</feature>
<dbReference type="GO" id="GO:0004114">
    <property type="term" value="F:3',5'-cyclic-nucleotide phosphodiesterase activity"/>
    <property type="evidence" value="ECO:0007669"/>
    <property type="project" value="InterPro"/>
</dbReference>
<evidence type="ECO:0000313" key="10">
    <source>
        <dbReference type="Proteomes" id="UP000515163"/>
    </source>
</evidence>
<feature type="binding site" evidence="7">
    <location>
        <position position="680"/>
    </location>
    <ligand>
        <name>Zn(2+)</name>
        <dbReference type="ChEBI" id="CHEBI:29105"/>
        <label>1</label>
    </ligand>
</feature>
<feature type="region of interest" description="Disordered" evidence="8">
    <location>
        <begin position="888"/>
        <end position="1005"/>
    </location>
</feature>
<dbReference type="InterPro" id="IPR003018">
    <property type="entry name" value="GAF"/>
</dbReference>
<feature type="compositionally biased region" description="Polar residues" evidence="8">
    <location>
        <begin position="976"/>
        <end position="988"/>
    </location>
</feature>
<dbReference type="SMART" id="SM00065">
    <property type="entry name" value="GAF"/>
    <property type="match status" value="2"/>
</dbReference>
<dbReference type="FunFam" id="3.30.450.40:FF:000067">
    <property type="entry name" value="Phosphodiesterase"/>
    <property type="match status" value="1"/>
</dbReference>
<dbReference type="RefSeq" id="XP_031549789.1">
    <property type="nucleotide sequence ID" value="XM_031693929.1"/>
</dbReference>
<proteinExistence type="inferred from homology"/>
<keyword evidence="10" id="KW-1185">Reference proteome</keyword>
<feature type="binding site" evidence="7">
    <location>
        <position position="680"/>
    </location>
    <ligand>
        <name>Zn(2+)</name>
        <dbReference type="ChEBI" id="CHEBI:29105"/>
        <label>2</label>
    </ligand>
</feature>
<organism evidence="10 12">
    <name type="scientific">Actinia tenebrosa</name>
    <name type="common">Australian red waratah sea anemone</name>
    <dbReference type="NCBI Taxonomy" id="6105"/>
    <lineage>
        <taxon>Eukaryota</taxon>
        <taxon>Metazoa</taxon>
        <taxon>Cnidaria</taxon>
        <taxon>Anthozoa</taxon>
        <taxon>Hexacorallia</taxon>
        <taxon>Actiniaria</taxon>
        <taxon>Actiniidae</taxon>
        <taxon>Actinia</taxon>
    </lineage>
</organism>
<feature type="binding site" evidence="7">
    <location>
        <position position="679"/>
    </location>
    <ligand>
        <name>Zn(2+)</name>
        <dbReference type="ChEBI" id="CHEBI:29105"/>
        <label>1</label>
    </ligand>
</feature>
<dbReference type="FunFam" id="1.10.1300.10:FF:000003">
    <property type="entry name" value="Phosphodiesterase"/>
    <property type="match status" value="1"/>
</dbReference>
<evidence type="ECO:0000256" key="2">
    <source>
        <dbReference type="ARBA" id="ARBA00022535"/>
    </source>
</evidence>
<dbReference type="SUPFAM" id="SSF109604">
    <property type="entry name" value="HD-domain/PDEase-like"/>
    <property type="match status" value="1"/>
</dbReference>
<feature type="compositionally biased region" description="Low complexity" evidence="8">
    <location>
        <begin position="10"/>
        <end position="28"/>
    </location>
</feature>
<dbReference type="AlphaFoldDB" id="A0A6P8HBB7"/>
<dbReference type="Pfam" id="PF00233">
    <property type="entry name" value="PDEase_I"/>
    <property type="match status" value="1"/>
</dbReference>
<evidence type="ECO:0000256" key="6">
    <source>
        <dbReference type="PIRSR" id="PIRSR623088-2"/>
    </source>
</evidence>
<dbReference type="GO" id="GO:0007165">
    <property type="term" value="P:signal transduction"/>
    <property type="evidence" value="ECO:0007669"/>
    <property type="project" value="InterPro"/>
</dbReference>
<feature type="binding site" evidence="6">
    <location>
        <position position="680"/>
    </location>
    <ligand>
        <name>AMP</name>
        <dbReference type="ChEBI" id="CHEBI:456215"/>
    </ligand>
</feature>
<evidence type="ECO:0000313" key="11">
    <source>
        <dbReference type="RefSeq" id="XP_031549789.1"/>
    </source>
</evidence>
<dbReference type="PROSITE" id="PS51845">
    <property type="entry name" value="PDEASE_I_2"/>
    <property type="match status" value="1"/>
</dbReference>
<dbReference type="Gene3D" id="3.30.450.40">
    <property type="match status" value="2"/>
</dbReference>
<dbReference type="InterPro" id="IPR036971">
    <property type="entry name" value="PDEase_catalytic_dom_sf"/>
</dbReference>
<feature type="binding site" evidence="7">
    <location>
        <position position="790"/>
    </location>
    <ligand>
        <name>Zn(2+)</name>
        <dbReference type="ChEBI" id="CHEBI:29105"/>
        <label>1</label>
    </ligand>
</feature>
<sequence>MSSPSRQISNRRLPPLPNSSRSSPIRRITSGGSVKTTSACSTNSRHGPTSNHQGSQVNNHGHYDLNVPFSDGPFRPALIQGKAIGERPNPETHEVQLDGENVRSYLVANPMFLDEFVMKHVDQDRLERWLIRKTRKLKQKGRHPPGDQENSKQNGPLSHRPSLSKWKFCVHSDKKKMLEELTHDIHTQPNKQKVLLELANCIASACHADGFVLYLVDSNGQDLYIHNPSLPEGKTSSPIKIQPKSTIAAYVAHALKPVRTNDILGDERFPQGTGVDGTTAQSVLCQPIVQSNGDLIGTIELTRTVGRDPFDEEDEEIVNSYLVWGGISLYYAEMYHHMHKHRKLTEFLLNVTRSIFQDIVSMDTVIMKIMNYAQTLVDADRTSLFLVDNKTSELYARIFDIGGSLEDSKSSKLQKEIRFPKTKGVAGYVATTGETLNITDAYHDERFNREIDIQTGYTTRTLLCMPIFIRGSIIGVVQMVNKKSGVFTASDEKSFQTFAIYCGLALHHAKLYDKIRRSEQKHRVALEVLSYHSKCSEKELRSLKELQTVDPYPELESYDFDSYSLESEVMPKLVIDMTRNLFSLTRNNVGFKGGMAVVHSPLTSGVSASTPGLGIECRFDVDELYRFVLTVRKNYRRVPYHNWTHAFAVAHCMYLVIRSGHNNFSGLEALAMFFACLCHDLDHRGRTNSWMKNEGTPLAAVYSTSTMEHHHFNQTITILQHEGHNIFSHLSSTEYKSVLGFMKECILATDLALFFGNKAKLKDFVEKGTFSWEDQEHRRLLRAICMTACDLSACTKPWDIQYQIVKVIYQEFYAEGDLEKAQGKQPIPMKDRNTAHELPAHQVGFLVGICLPCYELLAKIIPGTKNLVLGGKKNLKLWSERVAKQKEIMKNEEKSEEERKKSESENNEKSPTPSADDDEKQTKEEKDSNEENERRGGEKKQNPKEPEDSHKKEESIENHKIEHENDAVLKNRKTPESTPSSQATLNNNEVKRESENMKVEKKSSR</sequence>
<feature type="binding site" evidence="6">
    <location>
        <position position="842"/>
    </location>
    <ligand>
        <name>AMP</name>
        <dbReference type="ChEBI" id="CHEBI:456215"/>
    </ligand>
</feature>
<dbReference type="CDD" id="cd00077">
    <property type="entry name" value="HDc"/>
    <property type="match status" value="1"/>
</dbReference>
<dbReference type="PANTHER" id="PTHR11347">
    <property type="entry name" value="CYCLIC NUCLEOTIDE PHOSPHODIESTERASE"/>
    <property type="match status" value="1"/>
</dbReference>
<evidence type="ECO:0000256" key="3">
    <source>
        <dbReference type="ARBA" id="ARBA00022723"/>
    </source>
</evidence>
<feature type="binding site" evidence="6">
    <location>
        <begin position="641"/>
        <end position="645"/>
    </location>
    <ligand>
        <name>AMP</name>
        <dbReference type="ChEBI" id="CHEBI:456215"/>
    </ligand>
</feature>
<keyword evidence="3 7" id="KW-0479">Metal-binding</keyword>
<dbReference type="RefSeq" id="XP_031549790.1">
    <property type="nucleotide sequence ID" value="XM_031693930.1"/>
</dbReference>
<dbReference type="Gene3D" id="1.10.1300.10">
    <property type="entry name" value="3'5'-cyclic nucleotide phosphodiesterase, catalytic domain"/>
    <property type="match status" value="1"/>
</dbReference>
<evidence type="ECO:0000313" key="12">
    <source>
        <dbReference type="RefSeq" id="XP_031549790.1"/>
    </source>
</evidence>
<dbReference type="KEGG" id="aten:116287267"/>
<name>A0A6P8HBB7_ACTTE</name>
<evidence type="ECO:0000256" key="7">
    <source>
        <dbReference type="PIRSR" id="PIRSR623088-3"/>
    </source>
</evidence>
<dbReference type="InterPro" id="IPR023088">
    <property type="entry name" value="PDEase"/>
</dbReference>
<dbReference type="PRINTS" id="PR00387">
    <property type="entry name" value="PDIESTERASE1"/>
</dbReference>
<dbReference type="SUPFAM" id="SSF55781">
    <property type="entry name" value="GAF domain-like"/>
    <property type="match status" value="2"/>
</dbReference>
<feature type="region of interest" description="Disordered" evidence="8">
    <location>
        <begin position="135"/>
        <end position="162"/>
    </location>
</feature>
<dbReference type="GO" id="GO:0046872">
    <property type="term" value="F:metal ion binding"/>
    <property type="evidence" value="ECO:0007669"/>
    <property type="project" value="UniProtKB-KW"/>
</dbReference>
<feature type="binding site" evidence="7">
    <location>
        <position position="645"/>
    </location>
    <ligand>
        <name>Zn(2+)</name>
        <dbReference type="ChEBI" id="CHEBI:29105"/>
        <label>1</label>
    </ligand>
</feature>
<feature type="compositionally biased region" description="Polar residues" evidence="8">
    <location>
        <begin position="30"/>
        <end position="59"/>
    </location>
</feature>
<feature type="compositionally biased region" description="Basic and acidic residues" evidence="8">
    <location>
        <begin position="888"/>
        <end position="908"/>
    </location>
</feature>
<dbReference type="GeneID" id="116287267"/>
<evidence type="ECO:0000256" key="4">
    <source>
        <dbReference type="ARBA" id="ARBA00022801"/>
    </source>
</evidence>
<keyword evidence="2" id="KW-0140">cGMP</keyword>
<dbReference type="InterPro" id="IPR002073">
    <property type="entry name" value="PDEase_catalytic_dom"/>
</dbReference>
<feature type="region of interest" description="Disordered" evidence="8">
    <location>
        <begin position="1"/>
        <end position="69"/>
    </location>
</feature>
<reference evidence="11 12" key="1">
    <citation type="submission" date="2025-04" db="UniProtKB">
        <authorList>
            <consortium name="RefSeq"/>
        </authorList>
    </citation>
    <scope>IDENTIFICATION</scope>
    <source>
        <tissue evidence="11 12">Tentacle</tissue>
    </source>
</reference>
<evidence type="ECO:0000259" key="9">
    <source>
        <dbReference type="PROSITE" id="PS51845"/>
    </source>
</evidence>
<keyword evidence="4" id="KW-0378">Hydrolase</keyword>
<feature type="compositionally biased region" description="Basic and acidic residues" evidence="8">
    <location>
        <begin position="989"/>
        <end position="1005"/>
    </location>
</feature>
<protein>
    <submittedName>
        <fullName evidence="11">Probable 3',5'-cyclic phosphodiesterase pde-5 isoform X1</fullName>
    </submittedName>
    <submittedName>
        <fullName evidence="12">Probable 3',5'-cyclic phosphodiesterase pde-5 isoform X2</fullName>
    </submittedName>
</protein>
<evidence type="ECO:0000256" key="1">
    <source>
        <dbReference type="ARBA" id="ARBA00007648"/>
    </source>
</evidence>
<accession>A0A6P8HBB7</accession>
<comment type="similarity">
    <text evidence="1">Belongs to the cyclic nucleotide phosphodiesterase family.</text>
</comment>
<dbReference type="InterPro" id="IPR003607">
    <property type="entry name" value="HD/PDEase_dom"/>
</dbReference>
<dbReference type="OrthoDB" id="295473at2759"/>
<feature type="compositionally biased region" description="Basic and acidic residues" evidence="8">
    <location>
        <begin position="920"/>
        <end position="975"/>
    </location>
</feature>
<gene>
    <name evidence="11 12" type="primary">LOC116287267</name>
</gene>
<feature type="domain" description="PDEase" evidence="9">
    <location>
        <begin position="548"/>
        <end position="885"/>
    </location>
</feature>
<dbReference type="InterPro" id="IPR029016">
    <property type="entry name" value="GAF-like_dom_sf"/>
</dbReference>
<dbReference type="Proteomes" id="UP000515163">
    <property type="component" value="Unplaced"/>
</dbReference>
<evidence type="ECO:0000256" key="8">
    <source>
        <dbReference type="SAM" id="MobiDB-lite"/>
    </source>
</evidence>
<evidence type="ECO:0000256" key="5">
    <source>
        <dbReference type="PIRSR" id="PIRSR623088-1"/>
    </source>
</evidence>
<dbReference type="SMART" id="SM00471">
    <property type="entry name" value="HDc"/>
    <property type="match status" value="1"/>
</dbReference>